<organism evidence="1 2">
    <name type="scientific">Saccharothrix violaceirubra</name>
    <dbReference type="NCBI Taxonomy" id="413306"/>
    <lineage>
        <taxon>Bacteria</taxon>
        <taxon>Bacillati</taxon>
        <taxon>Actinomycetota</taxon>
        <taxon>Actinomycetes</taxon>
        <taxon>Pseudonocardiales</taxon>
        <taxon>Pseudonocardiaceae</taxon>
        <taxon>Saccharothrix</taxon>
    </lineage>
</organism>
<gene>
    <name evidence="1" type="ORF">F4559_004446</name>
</gene>
<dbReference type="AlphaFoldDB" id="A0A7W7T5R3"/>
<reference evidence="1 2" key="1">
    <citation type="submission" date="2020-08" db="EMBL/GenBank/DDBJ databases">
        <title>Sequencing the genomes of 1000 actinobacteria strains.</title>
        <authorList>
            <person name="Klenk H.-P."/>
        </authorList>
    </citation>
    <scope>NUCLEOTIDE SEQUENCE [LARGE SCALE GENOMIC DNA]</scope>
    <source>
        <strain evidence="1 2">DSM 45084</strain>
    </source>
</reference>
<dbReference type="Proteomes" id="UP000542674">
    <property type="component" value="Unassembled WGS sequence"/>
</dbReference>
<comment type="caution">
    <text evidence="1">The sequence shown here is derived from an EMBL/GenBank/DDBJ whole genome shotgun (WGS) entry which is preliminary data.</text>
</comment>
<evidence type="ECO:0000313" key="2">
    <source>
        <dbReference type="Proteomes" id="UP000542674"/>
    </source>
</evidence>
<keyword evidence="2" id="KW-1185">Reference proteome</keyword>
<sequence>MSATPIFDELAAMYLAEMPDSRERLAAMAAGLPLPSIPLPSPPIPEPVPSSAP</sequence>
<dbReference type="RefSeq" id="WP_184671502.1">
    <property type="nucleotide sequence ID" value="NZ_BAABAI010000037.1"/>
</dbReference>
<evidence type="ECO:0000313" key="1">
    <source>
        <dbReference type="EMBL" id="MBB4967087.1"/>
    </source>
</evidence>
<name>A0A7W7T5R3_9PSEU</name>
<proteinExistence type="predicted"/>
<accession>A0A7W7T5R3</accession>
<protein>
    <submittedName>
        <fullName evidence="1">Uncharacterized protein</fullName>
    </submittedName>
</protein>
<dbReference type="EMBL" id="JACHJS010000001">
    <property type="protein sequence ID" value="MBB4967087.1"/>
    <property type="molecule type" value="Genomic_DNA"/>
</dbReference>